<evidence type="ECO:0000313" key="3">
    <source>
        <dbReference type="Proteomes" id="UP000215914"/>
    </source>
</evidence>
<sequence>MASKSGESSSSVSGSSNALFCKCGVVSYNNLVQDYGIRTEWNPVLPSRTDTAFPLKEGKITLFSDFFNFCNFRLPVTKFCKLVLDHYRIHISQLHPLGLVELRQFEFACVALGHIPELIVFRAFFVLVWKSPFFTIDRRDTDVSCLRDIPTSSKDKDWKKKFFYIDASVIPDEMHRREKGPKDKVRDDGPSKDAYVSNALYTKLCGRPFECTVIPEGALVMAGMSLLWRDIKQYPSFRRDDAGIRLIC</sequence>
<dbReference type="EMBL" id="MNCJ02000325">
    <property type="protein sequence ID" value="KAF5786019.1"/>
    <property type="molecule type" value="Genomic_DNA"/>
</dbReference>
<accession>A0A9K3N3W6</accession>
<keyword evidence="3" id="KW-1185">Reference proteome</keyword>
<dbReference type="AlphaFoldDB" id="A0A9K3N3W6"/>
<gene>
    <name evidence="2" type="ORF">HanXRQr2_Chr10g0435651</name>
</gene>
<name>A0A9K3N3W6_HELAN</name>
<organism evidence="2 3">
    <name type="scientific">Helianthus annuus</name>
    <name type="common">Common sunflower</name>
    <dbReference type="NCBI Taxonomy" id="4232"/>
    <lineage>
        <taxon>Eukaryota</taxon>
        <taxon>Viridiplantae</taxon>
        <taxon>Streptophyta</taxon>
        <taxon>Embryophyta</taxon>
        <taxon>Tracheophyta</taxon>
        <taxon>Spermatophyta</taxon>
        <taxon>Magnoliopsida</taxon>
        <taxon>eudicotyledons</taxon>
        <taxon>Gunneridae</taxon>
        <taxon>Pentapetalae</taxon>
        <taxon>asterids</taxon>
        <taxon>campanulids</taxon>
        <taxon>Asterales</taxon>
        <taxon>Asteraceae</taxon>
        <taxon>Asteroideae</taxon>
        <taxon>Heliantheae alliance</taxon>
        <taxon>Heliantheae</taxon>
        <taxon>Helianthus</taxon>
    </lineage>
</organism>
<feature type="domain" description="Transposase (putative) gypsy type" evidence="1">
    <location>
        <begin position="69"/>
        <end position="127"/>
    </location>
</feature>
<evidence type="ECO:0000259" key="1">
    <source>
        <dbReference type="Pfam" id="PF04195"/>
    </source>
</evidence>
<dbReference type="Gramene" id="mRNA:HanXRQr2_Chr10g0435651">
    <property type="protein sequence ID" value="CDS:HanXRQr2_Chr10g0435651.1"/>
    <property type="gene ID" value="HanXRQr2_Chr10g0435651"/>
</dbReference>
<dbReference type="PANTHER" id="PTHR31099:SF41">
    <property type="entry name" value="TRANSPOSASE (PUTATIVE), GYPSY TYPE-RELATED"/>
    <property type="match status" value="1"/>
</dbReference>
<dbReference type="Proteomes" id="UP000215914">
    <property type="component" value="Unassembled WGS sequence"/>
</dbReference>
<dbReference type="PANTHER" id="PTHR31099">
    <property type="entry name" value="OS06G0165300 PROTEIN"/>
    <property type="match status" value="1"/>
</dbReference>
<dbReference type="InterPro" id="IPR007321">
    <property type="entry name" value="Transposase_28"/>
</dbReference>
<reference evidence="2" key="1">
    <citation type="journal article" date="2017" name="Nature">
        <title>The sunflower genome provides insights into oil metabolism, flowering and Asterid evolution.</title>
        <authorList>
            <person name="Badouin H."/>
            <person name="Gouzy J."/>
            <person name="Grassa C.J."/>
            <person name="Murat F."/>
            <person name="Staton S.E."/>
            <person name="Cottret L."/>
            <person name="Lelandais-Briere C."/>
            <person name="Owens G.L."/>
            <person name="Carrere S."/>
            <person name="Mayjonade B."/>
            <person name="Legrand L."/>
            <person name="Gill N."/>
            <person name="Kane N.C."/>
            <person name="Bowers J.E."/>
            <person name="Hubner S."/>
            <person name="Bellec A."/>
            <person name="Berard A."/>
            <person name="Berges H."/>
            <person name="Blanchet N."/>
            <person name="Boniface M.C."/>
            <person name="Brunel D."/>
            <person name="Catrice O."/>
            <person name="Chaidir N."/>
            <person name="Claudel C."/>
            <person name="Donnadieu C."/>
            <person name="Faraut T."/>
            <person name="Fievet G."/>
            <person name="Helmstetter N."/>
            <person name="King M."/>
            <person name="Knapp S.J."/>
            <person name="Lai Z."/>
            <person name="Le Paslier M.C."/>
            <person name="Lippi Y."/>
            <person name="Lorenzon L."/>
            <person name="Mandel J.R."/>
            <person name="Marage G."/>
            <person name="Marchand G."/>
            <person name="Marquand E."/>
            <person name="Bret-Mestries E."/>
            <person name="Morien E."/>
            <person name="Nambeesan S."/>
            <person name="Nguyen T."/>
            <person name="Pegot-Espagnet P."/>
            <person name="Pouilly N."/>
            <person name="Raftis F."/>
            <person name="Sallet E."/>
            <person name="Schiex T."/>
            <person name="Thomas J."/>
            <person name="Vandecasteele C."/>
            <person name="Vares D."/>
            <person name="Vear F."/>
            <person name="Vautrin S."/>
            <person name="Crespi M."/>
            <person name="Mangin B."/>
            <person name="Burke J.M."/>
            <person name="Salse J."/>
            <person name="Munos S."/>
            <person name="Vincourt P."/>
            <person name="Rieseberg L.H."/>
            <person name="Langlade N.B."/>
        </authorList>
    </citation>
    <scope>NUCLEOTIDE SEQUENCE</scope>
    <source>
        <tissue evidence="2">Leaves</tissue>
    </source>
</reference>
<protein>
    <recommendedName>
        <fullName evidence="1">Transposase (putative) gypsy type domain-containing protein</fullName>
    </recommendedName>
</protein>
<evidence type="ECO:0000313" key="2">
    <source>
        <dbReference type="EMBL" id="KAF5786019.1"/>
    </source>
</evidence>
<comment type="caution">
    <text evidence="2">The sequence shown here is derived from an EMBL/GenBank/DDBJ whole genome shotgun (WGS) entry which is preliminary data.</text>
</comment>
<dbReference type="Pfam" id="PF04195">
    <property type="entry name" value="Transposase_28"/>
    <property type="match status" value="1"/>
</dbReference>
<proteinExistence type="predicted"/>
<reference evidence="2" key="2">
    <citation type="submission" date="2020-06" db="EMBL/GenBank/DDBJ databases">
        <title>Helianthus annuus Genome sequencing and assembly Release 2.</title>
        <authorList>
            <person name="Gouzy J."/>
            <person name="Langlade N."/>
            <person name="Munos S."/>
        </authorList>
    </citation>
    <scope>NUCLEOTIDE SEQUENCE</scope>
    <source>
        <tissue evidence="2">Leaves</tissue>
    </source>
</reference>